<evidence type="ECO:0000313" key="3">
    <source>
        <dbReference type="EMBL" id="KAF1986215.1"/>
    </source>
</evidence>
<evidence type="ECO:0000256" key="2">
    <source>
        <dbReference type="SAM" id="SignalP"/>
    </source>
</evidence>
<feature type="compositionally biased region" description="Basic residues" evidence="1">
    <location>
        <begin position="91"/>
        <end position="100"/>
    </location>
</feature>
<proteinExistence type="predicted"/>
<dbReference type="AlphaFoldDB" id="A0A6G1GZ55"/>
<gene>
    <name evidence="3" type="ORF">K402DRAFT_92799</name>
</gene>
<evidence type="ECO:0000256" key="1">
    <source>
        <dbReference type="SAM" id="MobiDB-lite"/>
    </source>
</evidence>
<feature type="chain" id="PRO_5026112810" description="Secreted protein" evidence="2">
    <location>
        <begin position="22"/>
        <end position="100"/>
    </location>
</feature>
<feature type="signal peptide" evidence="2">
    <location>
        <begin position="1"/>
        <end position="21"/>
    </location>
</feature>
<dbReference type="EMBL" id="ML977158">
    <property type="protein sequence ID" value="KAF1986215.1"/>
    <property type="molecule type" value="Genomic_DNA"/>
</dbReference>
<feature type="region of interest" description="Disordered" evidence="1">
    <location>
        <begin position="51"/>
        <end position="100"/>
    </location>
</feature>
<evidence type="ECO:0000313" key="4">
    <source>
        <dbReference type="Proteomes" id="UP000800041"/>
    </source>
</evidence>
<protein>
    <recommendedName>
        <fullName evidence="5">Secreted protein</fullName>
    </recommendedName>
</protein>
<accession>A0A6G1GZ55</accession>
<sequence length="100" mass="10948">MRQLAACFALPLNLCIPATPATTDRKAISCASRVADGSNVKKHLNCKHAHLHHNGPQASRLVRSKKQAYDSATHSGNLSRAPLDGNIILRQRQRSPVRCE</sequence>
<organism evidence="3 4">
    <name type="scientific">Aulographum hederae CBS 113979</name>
    <dbReference type="NCBI Taxonomy" id="1176131"/>
    <lineage>
        <taxon>Eukaryota</taxon>
        <taxon>Fungi</taxon>
        <taxon>Dikarya</taxon>
        <taxon>Ascomycota</taxon>
        <taxon>Pezizomycotina</taxon>
        <taxon>Dothideomycetes</taxon>
        <taxon>Pleosporomycetidae</taxon>
        <taxon>Aulographales</taxon>
        <taxon>Aulographaceae</taxon>
    </lineage>
</organism>
<reference evidence="3" key="1">
    <citation type="journal article" date="2020" name="Stud. Mycol.">
        <title>101 Dothideomycetes genomes: a test case for predicting lifestyles and emergence of pathogens.</title>
        <authorList>
            <person name="Haridas S."/>
            <person name="Albert R."/>
            <person name="Binder M."/>
            <person name="Bloem J."/>
            <person name="Labutti K."/>
            <person name="Salamov A."/>
            <person name="Andreopoulos B."/>
            <person name="Baker S."/>
            <person name="Barry K."/>
            <person name="Bills G."/>
            <person name="Bluhm B."/>
            <person name="Cannon C."/>
            <person name="Castanera R."/>
            <person name="Culley D."/>
            <person name="Daum C."/>
            <person name="Ezra D."/>
            <person name="Gonzalez J."/>
            <person name="Henrissat B."/>
            <person name="Kuo A."/>
            <person name="Liang C."/>
            <person name="Lipzen A."/>
            <person name="Lutzoni F."/>
            <person name="Magnuson J."/>
            <person name="Mondo S."/>
            <person name="Nolan M."/>
            <person name="Ohm R."/>
            <person name="Pangilinan J."/>
            <person name="Park H.-J."/>
            <person name="Ramirez L."/>
            <person name="Alfaro M."/>
            <person name="Sun H."/>
            <person name="Tritt A."/>
            <person name="Yoshinaga Y."/>
            <person name="Zwiers L.-H."/>
            <person name="Turgeon B."/>
            <person name="Goodwin S."/>
            <person name="Spatafora J."/>
            <person name="Crous P."/>
            <person name="Grigoriev I."/>
        </authorList>
    </citation>
    <scope>NUCLEOTIDE SEQUENCE</scope>
    <source>
        <strain evidence="3">CBS 113979</strain>
    </source>
</reference>
<keyword evidence="4" id="KW-1185">Reference proteome</keyword>
<dbReference type="Proteomes" id="UP000800041">
    <property type="component" value="Unassembled WGS sequence"/>
</dbReference>
<keyword evidence="2" id="KW-0732">Signal</keyword>
<name>A0A6G1GZ55_9PEZI</name>
<evidence type="ECO:0008006" key="5">
    <source>
        <dbReference type="Google" id="ProtNLM"/>
    </source>
</evidence>